<gene>
    <name evidence="2" type="ORF">EAF64_14920</name>
</gene>
<name>A0A498KTE7_9EURY</name>
<dbReference type="OrthoDB" id="298537at2157"/>
<comment type="caution">
    <text evidence="2">The sequence shown here is derived from an EMBL/GenBank/DDBJ whole genome shotgun (WGS) entry which is preliminary data.</text>
</comment>
<evidence type="ECO:0000313" key="3">
    <source>
        <dbReference type="Proteomes" id="UP000289691"/>
    </source>
</evidence>
<feature type="region of interest" description="Disordered" evidence="1">
    <location>
        <begin position="26"/>
        <end position="48"/>
    </location>
</feature>
<dbReference type="PROSITE" id="PS51257">
    <property type="entry name" value="PROKAR_LIPOPROTEIN"/>
    <property type="match status" value="1"/>
</dbReference>
<evidence type="ECO:0000256" key="1">
    <source>
        <dbReference type="SAM" id="MobiDB-lite"/>
    </source>
</evidence>
<keyword evidence="3" id="KW-1185">Reference proteome</keyword>
<accession>A0A498KTE7</accession>
<proteinExistence type="predicted"/>
<protein>
    <submittedName>
        <fullName evidence="2">Spermidine/putrescine ABC transporter substrate-binding protein</fullName>
    </submittedName>
</protein>
<dbReference type="EMBL" id="RDFA01000005">
    <property type="protein sequence ID" value="RXK47926.1"/>
    <property type="molecule type" value="Genomic_DNA"/>
</dbReference>
<feature type="region of interest" description="Disordered" evidence="1">
    <location>
        <begin position="407"/>
        <end position="427"/>
    </location>
</feature>
<evidence type="ECO:0000313" key="2">
    <source>
        <dbReference type="EMBL" id="RXK47926.1"/>
    </source>
</evidence>
<dbReference type="Gene3D" id="3.40.190.10">
    <property type="entry name" value="Periplasmic binding protein-like II"/>
    <property type="match status" value="1"/>
</dbReference>
<reference evidence="2 3" key="1">
    <citation type="submission" date="2019-01" db="EMBL/GenBank/DDBJ databases">
        <title>Halorientalis sp. F13-25 a new haloarchaeum isolated from hypersaline water.</title>
        <authorList>
            <person name="Ana D.-V."/>
            <person name="Cristina S.-P."/>
            <person name="Antonio V."/>
        </authorList>
    </citation>
    <scope>NUCLEOTIDE SEQUENCE [LARGE SCALE GENOMIC DNA]</scope>
    <source>
        <strain evidence="2 3">F13-25</strain>
    </source>
</reference>
<organism evidence="2 3">
    <name type="scientific">Halorientalis pallida</name>
    <dbReference type="NCBI Taxonomy" id="2479928"/>
    <lineage>
        <taxon>Archaea</taxon>
        <taxon>Methanobacteriati</taxon>
        <taxon>Methanobacteriota</taxon>
        <taxon>Stenosarchaea group</taxon>
        <taxon>Halobacteria</taxon>
        <taxon>Halobacteriales</taxon>
        <taxon>Haloarculaceae</taxon>
        <taxon>Halorientalis</taxon>
    </lineage>
</organism>
<dbReference type="PROSITE" id="PS51318">
    <property type="entry name" value="TAT"/>
    <property type="match status" value="1"/>
</dbReference>
<dbReference type="SUPFAM" id="SSF53850">
    <property type="entry name" value="Periplasmic binding protein-like II"/>
    <property type="match status" value="1"/>
</dbReference>
<dbReference type="Proteomes" id="UP000289691">
    <property type="component" value="Unassembled WGS sequence"/>
</dbReference>
<feature type="compositionally biased region" description="Acidic residues" evidence="1">
    <location>
        <begin position="410"/>
        <end position="419"/>
    </location>
</feature>
<sequence>MTKSEFSRRKLVKYAAVAGASTALAGCSGGSDDQNLEEARSDSMDEGSRPLTWIGPAWAARDGQAELYKEVTGIDIETTTAAVPTVQQRVLGGEASSFDAFSAETSGAGALVNDNSVHIPVPTDDVSWESDTISDLFSSPADRLEHLGTQTETINEILWQDEEQTELKFPPHVYNFDAVGYNPEYVDEANLWSDVFDDQYEGRVALGATASITIPEALMHLVDQGMVDGKVGDLNNPTEEQLDAAIDFLIDQKTSGQFRSTWTAYGQSVNLMASEEAVIGDLWQPAALDTRRSGTPITYSTMSTGQKGLQGYRYWYGGISPTKAGAGGSRSNYAEIAKLIDIHYGANFPRFIQGYGYSVPHYPNTDLVRNGSDDTGEGMGPEYYDWAYEGQATYDPVDEPALFDPQSYDWADEEGEPSDEGGVRDSGTIEDRIDKVGFFQIWPDNASYMTDRWREFTSA</sequence>
<dbReference type="InterPro" id="IPR006311">
    <property type="entry name" value="TAT_signal"/>
</dbReference>
<feature type="compositionally biased region" description="Basic and acidic residues" evidence="1">
    <location>
        <begin position="37"/>
        <end position="48"/>
    </location>
</feature>
<dbReference type="AlphaFoldDB" id="A0A498KTE7"/>